<dbReference type="Gene3D" id="3.10.490.10">
    <property type="entry name" value="Gamma-glutamyl cyclotransferase-like"/>
    <property type="match status" value="1"/>
</dbReference>
<gene>
    <name evidence="1" type="ORF">RISW2_19955</name>
</gene>
<dbReference type="PATRIC" id="fig|1449351.3.peg.1120"/>
<protein>
    <recommendedName>
        <fullName evidence="3">Gamma-glutamylcyclotransferase AIG2-like domain-containing protein</fullName>
    </recommendedName>
</protein>
<dbReference type="eggNOG" id="COG3703">
    <property type="taxonomic scope" value="Bacteria"/>
</dbReference>
<dbReference type="SUPFAM" id="SSF110857">
    <property type="entry name" value="Gamma-glutamyl cyclotransferase-like"/>
    <property type="match status" value="1"/>
</dbReference>
<accession>X7FCV8</accession>
<dbReference type="InterPro" id="IPR013024">
    <property type="entry name" value="GGCT-like"/>
</dbReference>
<dbReference type="InterPro" id="IPR036568">
    <property type="entry name" value="GGCT-like_sf"/>
</dbReference>
<evidence type="ECO:0000313" key="2">
    <source>
        <dbReference type="Proteomes" id="UP000023430"/>
    </source>
</evidence>
<comment type="caution">
    <text evidence="1">The sequence shown here is derived from an EMBL/GenBank/DDBJ whole genome shotgun (WGS) entry which is preliminary data.</text>
</comment>
<organism evidence="1 2">
    <name type="scientific">Roseivivax isoporae LMG 25204</name>
    <dbReference type="NCBI Taxonomy" id="1449351"/>
    <lineage>
        <taxon>Bacteria</taxon>
        <taxon>Pseudomonadati</taxon>
        <taxon>Pseudomonadota</taxon>
        <taxon>Alphaproteobacteria</taxon>
        <taxon>Rhodobacterales</taxon>
        <taxon>Roseobacteraceae</taxon>
        <taxon>Roseivivax</taxon>
    </lineage>
</organism>
<dbReference type="OrthoDB" id="5567366at2"/>
<evidence type="ECO:0008006" key="3">
    <source>
        <dbReference type="Google" id="ProtNLM"/>
    </source>
</evidence>
<evidence type="ECO:0000313" key="1">
    <source>
        <dbReference type="EMBL" id="ETX29926.1"/>
    </source>
</evidence>
<sequence>MQTPEQNAPFFFGYGSLVNLRTHDHAPAHLARARGWRREWRALPEGDHAFLTAVPDAGAEIEGVIAPVPGGDWRALDLREAFYDRLDATEVVHHDGPAAAIAIYAVPETRAPRAPGRRTAPILLSYLDVVLQGYLDMFGEAGAARFFDTTEGWETPVLDDRAAPLYPRAQVLPASLRGWIDKALAARGIAPFAA</sequence>
<dbReference type="AlphaFoldDB" id="X7FCV8"/>
<dbReference type="EMBL" id="JAME01000006">
    <property type="protein sequence ID" value="ETX29926.1"/>
    <property type="molecule type" value="Genomic_DNA"/>
</dbReference>
<proteinExistence type="predicted"/>
<keyword evidence="2" id="KW-1185">Reference proteome</keyword>
<dbReference type="Proteomes" id="UP000023430">
    <property type="component" value="Unassembled WGS sequence"/>
</dbReference>
<name>X7FCV8_9RHOB</name>
<dbReference type="CDD" id="cd06661">
    <property type="entry name" value="GGCT_like"/>
    <property type="match status" value="1"/>
</dbReference>
<dbReference type="STRING" id="1449351.RISW2_19955"/>
<reference evidence="1 2" key="1">
    <citation type="submission" date="2014-01" db="EMBL/GenBank/DDBJ databases">
        <title>Roseivivax isoporae LMG 25204 Genome Sequencing.</title>
        <authorList>
            <person name="Lai Q."/>
            <person name="Li G."/>
            <person name="Shao Z."/>
        </authorList>
    </citation>
    <scope>NUCLEOTIDE SEQUENCE [LARGE SCALE GENOMIC DNA]</scope>
    <source>
        <strain evidence="1 2">LMG 25204</strain>
    </source>
</reference>